<sequence length="82" mass="9128">MSRMVKVSSKGQITLPASIRKKINVKPGEYVRLVEDSDGGVRILVAENGIEYLKGSVCVSSPQDIEQARRKALQERIDEKNN</sequence>
<evidence type="ECO:0000313" key="3">
    <source>
        <dbReference type="Proteomes" id="UP000006443"/>
    </source>
</evidence>
<dbReference type="InterPro" id="IPR037914">
    <property type="entry name" value="SpoVT-AbrB_sf"/>
</dbReference>
<feature type="domain" description="SpoVT-AbrB" evidence="1">
    <location>
        <begin position="5"/>
        <end position="51"/>
    </location>
</feature>
<dbReference type="SUPFAM" id="SSF89447">
    <property type="entry name" value="AbrB/MazE/MraZ-like"/>
    <property type="match status" value="1"/>
</dbReference>
<dbReference type="Gene3D" id="2.10.260.10">
    <property type="match status" value="1"/>
</dbReference>
<evidence type="ECO:0000313" key="2">
    <source>
        <dbReference type="EMBL" id="EEG78579.1"/>
    </source>
</evidence>
<dbReference type="NCBIfam" id="TIGR01439">
    <property type="entry name" value="lp_hng_hel_AbrB"/>
    <property type="match status" value="1"/>
</dbReference>
<evidence type="ECO:0000259" key="1">
    <source>
        <dbReference type="SMART" id="SM00966"/>
    </source>
</evidence>
<dbReference type="InterPro" id="IPR007159">
    <property type="entry name" value="SpoVT-AbrB_dom"/>
</dbReference>
<dbReference type="GO" id="GO:0003677">
    <property type="term" value="F:DNA binding"/>
    <property type="evidence" value="ECO:0007669"/>
    <property type="project" value="InterPro"/>
</dbReference>
<dbReference type="eggNOG" id="COG2002">
    <property type="taxonomic scope" value="Bacteria"/>
</dbReference>
<protein>
    <submittedName>
        <fullName evidence="2">Transcriptional regulator, AbrB family</fullName>
    </submittedName>
</protein>
<dbReference type="EMBL" id="ACJM01000002">
    <property type="protein sequence ID" value="EEG78579.1"/>
    <property type="molecule type" value="Genomic_DNA"/>
</dbReference>
<dbReference type="Proteomes" id="UP000006443">
    <property type="component" value="Unassembled WGS sequence"/>
</dbReference>
<dbReference type="STRING" id="555088.DealDRAFT_0509"/>
<gene>
    <name evidence="2" type="ORF">DealDRAFT_0509</name>
</gene>
<proteinExistence type="predicted"/>
<dbReference type="Pfam" id="PF04014">
    <property type="entry name" value="MazE_antitoxin"/>
    <property type="match status" value="1"/>
</dbReference>
<reference evidence="2 3" key="1">
    <citation type="submission" date="2009-02" db="EMBL/GenBank/DDBJ databases">
        <title>Sequencing of the draft genome and assembly of Dethiobacter alkaliphilus AHT 1.</title>
        <authorList>
            <consortium name="US DOE Joint Genome Institute (JGI-PGF)"/>
            <person name="Lucas S."/>
            <person name="Copeland A."/>
            <person name="Lapidus A."/>
            <person name="Glavina del Rio T."/>
            <person name="Dalin E."/>
            <person name="Tice H."/>
            <person name="Bruce D."/>
            <person name="Goodwin L."/>
            <person name="Pitluck S."/>
            <person name="Larimer F."/>
            <person name="Land M.L."/>
            <person name="Hauser L."/>
            <person name="Muyzer G."/>
        </authorList>
    </citation>
    <scope>NUCLEOTIDE SEQUENCE [LARGE SCALE GENOMIC DNA]</scope>
    <source>
        <strain evidence="2 3">AHT 1</strain>
    </source>
</reference>
<keyword evidence="3" id="KW-1185">Reference proteome</keyword>
<comment type="caution">
    <text evidence="2">The sequence shown here is derived from an EMBL/GenBank/DDBJ whole genome shotgun (WGS) entry which is preliminary data.</text>
</comment>
<name>C0GDU6_DETAL</name>
<dbReference type="SMART" id="SM00966">
    <property type="entry name" value="SpoVT_AbrB"/>
    <property type="match status" value="1"/>
</dbReference>
<organism evidence="2 3">
    <name type="scientific">Dethiobacter alkaliphilus AHT 1</name>
    <dbReference type="NCBI Taxonomy" id="555088"/>
    <lineage>
        <taxon>Bacteria</taxon>
        <taxon>Bacillati</taxon>
        <taxon>Bacillota</taxon>
        <taxon>Dethiobacteria</taxon>
        <taxon>Dethiobacterales</taxon>
        <taxon>Dethiobacteraceae</taxon>
        <taxon>Dethiobacter</taxon>
    </lineage>
</organism>
<accession>C0GDU6</accession>
<dbReference type="AlphaFoldDB" id="C0GDU6"/>